<feature type="compositionally biased region" description="Basic residues" evidence="2">
    <location>
        <begin position="323"/>
        <end position="333"/>
    </location>
</feature>
<comment type="caution">
    <text evidence="3">The sequence shown here is derived from an EMBL/GenBank/DDBJ whole genome shotgun (WGS) entry which is preliminary data.</text>
</comment>
<feature type="compositionally biased region" description="Polar residues" evidence="2">
    <location>
        <begin position="106"/>
        <end position="115"/>
    </location>
</feature>
<feature type="region of interest" description="Disordered" evidence="2">
    <location>
        <begin position="302"/>
        <end position="338"/>
    </location>
</feature>
<gene>
    <name evidence="3" type="ORF">B0J15DRAFT_538260</name>
</gene>
<evidence type="ECO:0000313" key="3">
    <source>
        <dbReference type="EMBL" id="KAH7239642.1"/>
    </source>
</evidence>
<keyword evidence="1" id="KW-0175">Coiled coil</keyword>
<evidence type="ECO:0000256" key="1">
    <source>
        <dbReference type="SAM" id="Coils"/>
    </source>
</evidence>
<evidence type="ECO:0000313" key="4">
    <source>
        <dbReference type="Proteomes" id="UP000736672"/>
    </source>
</evidence>
<accession>A0A9P9GJD6</accession>
<reference evidence="3" key="1">
    <citation type="journal article" date="2021" name="Nat. Commun.">
        <title>Genetic determinants of endophytism in the Arabidopsis root mycobiome.</title>
        <authorList>
            <person name="Mesny F."/>
            <person name="Miyauchi S."/>
            <person name="Thiergart T."/>
            <person name="Pickel B."/>
            <person name="Atanasova L."/>
            <person name="Karlsson M."/>
            <person name="Huettel B."/>
            <person name="Barry K.W."/>
            <person name="Haridas S."/>
            <person name="Chen C."/>
            <person name="Bauer D."/>
            <person name="Andreopoulos W."/>
            <person name="Pangilinan J."/>
            <person name="LaButti K."/>
            <person name="Riley R."/>
            <person name="Lipzen A."/>
            <person name="Clum A."/>
            <person name="Drula E."/>
            <person name="Henrissat B."/>
            <person name="Kohler A."/>
            <person name="Grigoriev I.V."/>
            <person name="Martin F.M."/>
            <person name="Hacquard S."/>
        </authorList>
    </citation>
    <scope>NUCLEOTIDE SEQUENCE</scope>
    <source>
        <strain evidence="3">FSSC 5 MPI-SDFR-AT-0091</strain>
    </source>
</reference>
<organism evidence="3 4">
    <name type="scientific">Fusarium solani</name>
    <name type="common">Filamentous fungus</name>
    <dbReference type="NCBI Taxonomy" id="169388"/>
    <lineage>
        <taxon>Eukaryota</taxon>
        <taxon>Fungi</taxon>
        <taxon>Dikarya</taxon>
        <taxon>Ascomycota</taxon>
        <taxon>Pezizomycotina</taxon>
        <taxon>Sordariomycetes</taxon>
        <taxon>Hypocreomycetidae</taxon>
        <taxon>Hypocreales</taxon>
        <taxon>Nectriaceae</taxon>
        <taxon>Fusarium</taxon>
        <taxon>Fusarium solani species complex</taxon>
    </lineage>
</organism>
<feature type="compositionally biased region" description="Low complexity" evidence="2">
    <location>
        <begin position="311"/>
        <end position="322"/>
    </location>
</feature>
<evidence type="ECO:0000256" key="2">
    <source>
        <dbReference type="SAM" id="MobiDB-lite"/>
    </source>
</evidence>
<dbReference type="OrthoDB" id="5295362at2759"/>
<keyword evidence="4" id="KW-1185">Reference proteome</keyword>
<dbReference type="Proteomes" id="UP000736672">
    <property type="component" value="Unassembled WGS sequence"/>
</dbReference>
<dbReference type="EMBL" id="JAGTJS010000021">
    <property type="protein sequence ID" value="KAH7239642.1"/>
    <property type="molecule type" value="Genomic_DNA"/>
</dbReference>
<protein>
    <submittedName>
        <fullName evidence="3">Uncharacterized protein</fullName>
    </submittedName>
</protein>
<sequence>MDDPNAVASTIRQHYERWMAVANRTQPRETDARQARLERLEDLVTSQLKFTRADTQGNANAKPIKLLILEQAKLEQEIEEEKEAHAKELQAANEQLLSALHGISPLPTSGHSLLNPNARGADRDTSQAQHGSTVLGDDSRSAPNLELDPQISQTHGREPAIHRSRHSHPPQPNHSSTHKRLPNSSAPPIPHPKRSRLEENPPSLTPGRSIEFREIFQNGMDAVKYKIVEIPYDTGHWYILECKDCDKIFTANPPLSEAELHINIEHLAHASTTPELTIQRFGTRVLHCTAELARSNNNACKRVPGVVNSAGPQTTSQPTRTPSRGRPKKKAKMKPYQWESPKSYNELKPEVLNPQPGDIFACWQRPKGFYPVMIVPWGRFERFDFVHTLQHTGLDEEIPDCYAQAQKADTRPRPWAEGYENHGLRAHKRMYPVLFFDKVNFPRGCSVGWVPLHDLKVFDENCPHTLLKELVKDYLEYQAECDAEAAEKAKRNRIRHLTNCGPIPRAGPSW</sequence>
<name>A0A9P9GJD6_FUSSL</name>
<dbReference type="AlphaFoldDB" id="A0A9P9GJD6"/>
<feature type="region of interest" description="Disordered" evidence="2">
    <location>
        <begin position="102"/>
        <end position="208"/>
    </location>
</feature>
<feature type="coiled-coil region" evidence="1">
    <location>
        <begin position="64"/>
        <end position="99"/>
    </location>
</feature>
<proteinExistence type="predicted"/>